<dbReference type="AlphaFoldDB" id="A0A0W7TN09"/>
<sequence>MEKLLLDGKWELHYAPEQPRKTTAQAVKEDPAYTHIEANVPGNAELDLYAAGKAPEPFWGTNLYAFRPYEFYEWWYTRTFFAPQALADRGAVLCLDGVDTFSTVYLNGTAVGETDDMMLEYRFDVTGALREGENEIAVHIRSTVNAARSMEYPMGVRGPGWEHTDEMICVRKPGHMFGWDIAPRFVSAGLWRSVSICPKRDTYFKEVYMTTLRADRERAQVLLKFRFAAEDPMLEGFAVRVRGTCAESSFCETVRVKFCSDERSFWVREPKLWWPRGYGPASLYRTQVELLHHGEVQDVWELNLGIRTFEVQTNFVPGDDGEFKVLANGVPILCKGANWVPLDAFHSRDAQRYEQALSLFRETNCNIVRCWGGNVYEDHAFYDICDESGILVWQDFSLACALYPQTDEFAKIIEREAAAAVVKLRNHPSILLWSGDNEVDAMYYNFGYDLPHVRNNRLTREVLPRVAASHDPFRFFLPSSPYIPLTVSGDLNVPEQHNWGPRDYFKGDFYRHSSAHFISEIGYHGCPAVSSMRQFIPEKDLWPIQNDAWDAHNTEYTLCIRDRGYDRNQLMVDQVRDMFGTECESLEQLAMLSQISQAEAKKFFIEQTRLKKWRRTGIIWWNMLDCWPQISDAVVDYYFHKKLAFYYIGRVQQPVCMVCAEPENWCHKIFLCNDSNEAHTVRYIVRDGETREALCMGEAVSPANENVCVGKVKTYSGVQRLIVMEWTLEDGRRGANHYVTGYPAFDARRYAVWLGIIEKLDTPFDSAGCFA</sequence>
<dbReference type="Pfam" id="PF02836">
    <property type="entry name" value="Glyco_hydro_2_C"/>
    <property type="match status" value="1"/>
</dbReference>
<evidence type="ECO:0000313" key="10">
    <source>
        <dbReference type="EMBL" id="KUE75218.1"/>
    </source>
</evidence>
<dbReference type="InterPro" id="IPR006102">
    <property type="entry name" value="Ig-like_GH2"/>
</dbReference>
<name>A0A0W7TN09_9FIRM</name>
<evidence type="ECO:0000256" key="1">
    <source>
        <dbReference type="ARBA" id="ARBA00000829"/>
    </source>
</evidence>
<evidence type="ECO:0000256" key="2">
    <source>
        <dbReference type="ARBA" id="ARBA00007401"/>
    </source>
</evidence>
<dbReference type="InterPro" id="IPR054593">
    <property type="entry name" value="Beta-mannosidase-like_N2"/>
</dbReference>
<dbReference type="Gene3D" id="2.60.120.260">
    <property type="entry name" value="Galactose-binding domain-like"/>
    <property type="match status" value="1"/>
</dbReference>
<feature type="domain" description="Glycoside hydrolase family 2 immunoglobulin-like beta-sandwich" evidence="7">
    <location>
        <begin position="204"/>
        <end position="307"/>
    </location>
</feature>
<feature type="domain" description="Glycoside hydrolase family 2 catalytic" evidence="8">
    <location>
        <begin position="325"/>
        <end position="444"/>
    </location>
</feature>
<dbReference type="GO" id="GO:0004567">
    <property type="term" value="F:beta-mannosidase activity"/>
    <property type="evidence" value="ECO:0007669"/>
    <property type="project" value="UniProtKB-EC"/>
</dbReference>
<dbReference type="PROSITE" id="PS00608">
    <property type="entry name" value="GLYCOSYL_HYDROL_F2_2"/>
    <property type="match status" value="1"/>
</dbReference>
<dbReference type="GO" id="GO:0006516">
    <property type="term" value="P:glycoprotein catabolic process"/>
    <property type="evidence" value="ECO:0007669"/>
    <property type="project" value="TreeGrafter"/>
</dbReference>
<dbReference type="Pfam" id="PF22666">
    <property type="entry name" value="Glyco_hydro_2_N2"/>
    <property type="match status" value="1"/>
</dbReference>
<dbReference type="InterPro" id="IPR006103">
    <property type="entry name" value="Glyco_hydro_2_cat"/>
</dbReference>
<dbReference type="InterPro" id="IPR008979">
    <property type="entry name" value="Galactose-bd-like_sf"/>
</dbReference>
<dbReference type="SUPFAM" id="SSF51445">
    <property type="entry name" value="(Trans)glycosidases"/>
    <property type="match status" value="1"/>
</dbReference>
<comment type="caution">
    <text evidence="10">The sequence shown here is derived from an EMBL/GenBank/DDBJ whole genome shotgun (WGS) entry which is preliminary data.</text>
</comment>
<dbReference type="InterPro" id="IPR013783">
    <property type="entry name" value="Ig-like_fold"/>
</dbReference>
<evidence type="ECO:0000259" key="9">
    <source>
        <dbReference type="Pfam" id="PF22666"/>
    </source>
</evidence>
<dbReference type="PANTHER" id="PTHR43730:SF1">
    <property type="entry name" value="BETA-MANNOSIDASE"/>
    <property type="match status" value="1"/>
</dbReference>
<evidence type="ECO:0000256" key="3">
    <source>
        <dbReference type="ARBA" id="ARBA00012754"/>
    </source>
</evidence>
<keyword evidence="4" id="KW-0732">Signal</keyword>
<dbReference type="SUPFAM" id="SSF49785">
    <property type="entry name" value="Galactose-binding domain-like"/>
    <property type="match status" value="1"/>
</dbReference>
<evidence type="ECO:0000256" key="6">
    <source>
        <dbReference type="ARBA" id="ARBA00023295"/>
    </source>
</evidence>
<dbReference type="EC" id="3.2.1.25" evidence="3"/>
<evidence type="ECO:0000259" key="7">
    <source>
        <dbReference type="Pfam" id="PF00703"/>
    </source>
</evidence>
<proteinExistence type="inferred from homology"/>
<gene>
    <name evidence="10" type="ORF">ASJ35_14890</name>
</gene>
<comment type="catalytic activity">
    <reaction evidence="1">
        <text>Hydrolysis of terminal, non-reducing beta-D-mannose residues in beta-D-mannosides.</text>
        <dbReference type="EC" id="3.2.1.25"/>
    </reaction>
</comment>
<dbReference type="InterPro" id="IPR023232">
    <property type="entry name" value="Glyco_hydro_2_AS"/>
</dbReference>
<dbReference type="InterPro" id="IPR036156">
    <property type="entry name" value="Beta-gal/glucu_dom_sf"/>
</dbReference>
<reference evidence="10 11" key="1">
    <citation type="submission" date="2015-10" db="EMBL/GenBank/DDBJ databases">
        <title>A novel member of the family Ruminococcaceae isolated from human faeces.</title>
        <authorList>
            <person name="Shkoporov A.N."/>
            <person name="Chaplin A.V."/>
            <person name="Motuzova O.V."/>
            <person name="Kafarskaia L.I."/>
            <person name="Efimov B.A."/>
        </authorList>
    </citation>
    <scope>NUCLEOTIDE SEQUENCE [LARGE SCALE GENOMIC DNA]</scope>
    <source>
        <strain evidence="10 11">668</strain>
    </source>
</reference>
<evidence type="ECO:0000256" key="4">
    <source>
        <dbReference type="ARBA" id="ARBA00022729"/>
    </source>
</evidence>
<dbReference type="InterPro" id="IPR050887">
    <property type="entry name" value="Beta-mannosidase_GH2"/>
</dbReference>
<dbReference type="Proteomes" id="UP000053433">
    <property type="component" value="Unassembled WGS sequence"/>
</dbReference>
<organism evidence="10 11">
    <name type="scientific">Ruthenibacterium lactatiformans</name>
    <dbReference type="NCBI Taxonomy" id="1550024"/>
    <lineage>
        <taxon>Bacteria</taxon>
        <taxon>Bacillati</taxon>
        <taxon>Bacillota</taxon>
        <taxon>Clostridia</taxon>
        <taxon>Eubacteriales</taxon>
        <taxon>Oscillospiraceae</taxon>
        <taxon>Ruthenibacterium</taxon>
    </lineage>
</organism>
<accession>A0A0W7TN09</accession>
<comment type="similarity">
    <text evidence="2">Belongs to the glycosyl hydrolase 2 family.</text>
</comment>
<keyword evidence="6" id="KW-0326">Glycosidase</keyword>
<protein>
    <recommendedName>
        <fullName evidence="3">beta-mannosidase</fullName>
        <ecNumber evidence="3">3.2.1.25</ecNumber>
    </recommendedName>
</protein>
<feature type="domain" description="Beta-mannosidase-like galactose-binding" evidence="9">
    <location>
        <begin position="35"/>
        <end position="192"/>
    </location>
</feature>
<dbReference type="Gene3D" id="2.60.40.10">
    <property type="entry name" value="Immunoglobulins"/>
    <property type="match status" value="1"/>
</dbReference>
<evidence type="ECO:0000313" key="11">
    <source>
        <dbReference type="Proteomes" id="UP000053433"/>
    </source>
</evidence>
<keyword evidence="5" id="KW-0378">Hydrolase</keyword>
<dbReference type="GO" id="GO:0005975">
    <property type="term" value="P:carbohydrate metabolic process"/>
    <property type="evidence" value="ECO:0007669"/>
    <property type="project" value="InterPro"/>
</dbReference>
<evidence type="ECO:0000256" key="5">
    <source>
        <dbReference type="ARBA" id="ARBA00022801"/>
    </source>
</evidence>
<evidence type="ECO:0000259" key="8">
    <source>
        <dbReference type="Pfam" id="PF02836"/>
    </source>
</evidence>
<dbReference type="Gene3D" id="3.20.20.80">
    <property type="entry name" value="Glycosidases"/>
    <property type="match status" value="1"/>
</dbReference>
<dbReference type="Pfam" id="PF00703">
    <property type="entry name" value="Glyco_hydro_2"/>
    <property type="match status" value="1"/>
</dbReference>
<dbReference type="InterPro" id="IPR017853">
    <property type="entry name" value="GH"/>
</dbReference>
<dbReference type="RefSeq" id="WP_050006526.1">
    <property type="nucleotide sequence ID" value="NZ_CAUBPW010000014.1"/>
</dbReference>
<dbReference type="SUPFAM" id="SSF49303">
    <property type="entry name" value="beta-Galactosidase/glucuronidase domain"/>
    <property type="match status" value="1"/>
</dbReference>
<dbReference type="EMBL" id="LMUA01000026">
    <property type="protein sequence ID" value="KUE75218.1"/>
    <property type="molecule type" value="Genomic_DNA"/>
</dbReference>
<dbReference type="PANTHER" id="PTHR43730">
    <property type="entry name" value="BETA-MANNOSIDASE"/>
    <property type="match status" value="1"/>
</dbReference>
<dbReference type="GeneID" id="42858407"/>